<reference evidence="1" key="1">
    <citation type="submission" date="2023-07" db="EMBL/GenBank/DDBJ databases">
        <authorList>
            <consortium name="CYATHOMIX"/>
        </authorList>
    </citation>
    <scope>NUCLEOTIDE SEQUENCE</scope>
    <source>
        <strain evidence="1">N/A</strain>
    </source>
</reference>
<dbReference type="AlphaFoldDB" id="A0AA36GU70"/>
<evidence type="ECO:0000313" key="2">
    <source>
        <dbReference type="Proteomes" id="UP001176961"/>
    </source>
</evidence>
<dbReference type="Proteomes" id="UP001176961">
    <property type="component" value="Unassembled WGS sequence"/>
</dbReference>
<protein>
    <submittedName>
        <fullName evidence="1">Uncharacterized protein</fullName>
    </submittedName>
</protein>
<organism evidence="1 2">
    <name type="scientific">Cylicocyclus nassatus</name>
    <name type="common">Nematode worm</name>
    <dbReference type="NCBI Taxonomy" id="53992"/>
    <lineage>
        <taxon>Eukaryota</taxon>
        <taxon>Metazoa</taxon>
        <taxon>Ecdysozoa</taxon>
        <taxon>Nematoda</taxon>
        <taxon>Chromadorea</taxon>
        <taxon>Rhabditida</taxon>
        <taxon>Rhabditina</taxon>
        <taxon>Rhabditomorpha</taxon>
        <taxon>Strongyloidea</taxon>
        <taxon>Strongylidae</taxon>
        <taxon>Cylicocyclus</taxon>
    </lineage>
</organism>
<gene>
    <name evidence="1" type="ORF">CYNAS_LOCUS10394</name>
</gene>
<comment type="caution">
    <text evidence="1">The sequence shown here is derived from an EMBL/GenBank/DDBJ whole genome shotgun (WGS) entry which is preliminary data.</text>
</comment>
<keyword evidence="2" id="KW-1185">Reference proteome</keyword>
<sequence length="183" mass="21518">MFVYVLVTYRDVMFAAEPEPCECDYRQTMEDFCKSNYFGEVMRVYEPIKNPVYTNAMYVGLGILNVKYFITMMDICNNFDIQTTTNFPYRFLHLDLTKLPERCRGNRTSSPFWIGGECINLRYMQDDRAVAGTLFENLTLSVGRCLYKLNEEVLNRTRSFLPSRNMTCQIHFGKDWVGNMMLN</sequence>
<proteinExistence type="predicted"/>
<accession>A0AA36GU70</accession>
<name>A0AA36GU70_CYLNA</name>
<dbReference type="EMBL" id="CATQJL010000223">
    <property type="protein sequence ID" value="CAJ0598411.1"/>
    <property type="molecule type" value="Genomic_DNA"/>
</dbReference>
<evidence type="ECO:0000313" key="1">
    <source>
        <dbReference type="EMBL" id="CAJ0598411.1"/>
    </source>
</evidence>